<evidence type="ECO:0000313" key="4">
    <source>
        <dbReference type="Proteomes" id="UP001223520"/>
    </source>
</evidence>
<dbReference type="RefSeq" id="WP_281483486.1">
    <property type="nucleotide sequence ID" value="NZ_CP124543.1"/>
</dbReference>
<evidence type="ECO:0000313" key="3">
    <source>
        <dbReference type="EMBL" id="WGV26231.1"/>
    </source>
</evidence>
<dbReference type="PANTHER" id="PTHR11895">
    <property type="entry name" value="TRANSAMIDASE"/>
    <property type="match status" value="1"/>
</dbReference>
<keyword evidence="4" id="KW-1185">Reference proteome</keyword>
<dbReference type="Gene3D" id="3.90.1300.10">
    <property type="entry name" value="Amidase signature (AS) domain"/>
    <property type="match status" value="1"/>
</dbReference>
<dbReference type="InterPro" id="IPR036928">
    <property type="entry name" value="AS_sf"/>
</dbReference>
<dbReference type="GO" id="GO:0003824">
    <property type="term" value="F:catalytic activity"/>
    <property type="evidence" value="ECO:0007669"/>
    <property type="project" value="InterPro"/>
</dbReference>
<reference evidence="3 4" key="1">
    <citation type="journal article" date="2023" name="Limnol Oceanogr Lett">
        <title>Environmental adaptations by the intertidal Antarctic cyanobacterium Halotia branconii CENA392 as revealed using long-read genome sequencing.</title>
        <authorList>
            <person name="Dextro R.B."/>
            <person name="Delbaje E."/>
            <person name="Freitas P.N.N."/>
            <person name="Geraldes V."/>
            <person name="Pinto E."/>
            <person name="Long P.F."/>
            <person name="Fiore M.F."/>
        </authorList>
    </citation>
    <scope>NUCLEOTIDE SEQUENCE [LARGE SCALE GENOMIC DNA]</scope>
    <source>
        <strain evidence="3 4">CENA392</strain>
    </source>
</reference>
<dbReference type="Pfam" id="PF01425">
    <property type="entry name" value="Amidase"/>
    <property type="match status" value="1"/>
</dbReference>
<dbReference type="InterPro" id="IPR000120">
    <property type="entry name" value="Amidase"/>
</dbReference>
<comment type="similarity">
    <text evidence="1">Belongs to the amidase family.</text>
</comment>
<sequence length="467" mass="49390">MNEIDLAFTPALELARLISRREVSPLELVEIYLKRIQQLNPQLGSYFTVTAELAIADATAKTQMLITTSELPQFFGVPISIKDLNALASVPCTYGNPALLNNIPEYDDGVVTKIKQAGFIVLGKTATSEIGSFPYTEPTGFPPARNPWNLEYTPGGSSGGAAAAVAAGLCAIAQGSDGGGSIRGPAACCGLVGIKPSRGRVSKAPLGDRHAGIATNGPIARTVADAAALLDAISGYVTGDAYWLEDPETSFLAATQEKLGALRIAFATSIPPLGEADANCQQGVLKTVDLLQQLGHKVEQKCPDFSGLVEPFQVVWQAGIAASGLPSEILQPVNRWLFARTGSVAEYLQAVSQMQIVARQIVAFFDTVDVLVLPVYLHSPIRIGEWSNLSPEETFQNIVRWVAPCPAANATGQPAIAIPVGFDSNGLPISVQLIGKPAAETTLISLAAQLEAANPWIDHRPAIEFDL</sequence>
<organism evidence="3 4">
    <name type="scientific">Halotia branconii CENA392</name>
    <dbReference type="NCBI Taxonomy" id="1539056"/>
    <lineage>
        <taxon>Bacteria</taxon>
        <taxon>Bacillati</taxon>
        <taxon>Cyanobacteriota</taxon>
        <taxon>Cyanophyceae</taxon>
        <taxon>Nostocales</taxon>
        <taxon>Nodulariaceae</taxon>
        <taxon>Halotia</taxon>
    </lineage>
</organism>
<evidence type="ECO:0000256" key="1">
    <source>
        <dbReference type="ARBA" id="ARBA00009199"/>
    </source>
</evidence>
<accession>A0AAJ6P9Y8</accession>
<gene>
    <name evidence="3" type="ORF">QI031_01580</name>
</gene>
<name>A0AAJ6P9Y8_9CYAN</name>
<dbReference type="PROSITE" id="PS00571">
    <property type="entry name" value="AMIDASES"/>
    <property type="match status" value="1"/>
</dbReference>
<dbReference type="KEGG" id="hbq:QI031_01580"/>
<dbReference type="InterPro" id="IPR020556">
    <property type="entry name" value="Amidase_CS"/>
</dbReference>
<proteinExistence type="inferred from homology"/>
<dbReference type="EMBL" id="CP124543">
    <property type="protein sequence ID" value="WGV26231.1"/>
    <property type="molecule type" value="Genomic_DNA"/>
</dbReference>
<dbReference type="SUPFAM" id="SSF75304">
    <property type="entry name" value="Amidase signature (AS) enzymes"/>
    <property type="match status" value="1"/>
</dbReference>
<protein>
    <submittedName>
        <fullName evidence="3">Amidase</fullName>
    </submittedName>
</protein>
<dbReference type="PANTHER" id="PTHR11895:SF7">
    <property type="entry name" value="GLUTAMYL-TRNA(GLN) AMIDOTRANSFERASE SUBUNIT A, MITOCHONDRIAL"/>
    <property type="match status" value="1"/>
</dbReference>
<feature type="domain" description="Amidase" evidence="2">
    <location>
        <begin position="27"/>
        <end position="443"/>
    </location>
</feature>
<evidence type="ECO:0000259" key="2">
    <source>
        <dbReference type="Pfam" id="PF01425"/>
    </source>
</evidence>
<dbReference type="AlphaFoldDB" id="A0AAJ6P9Y8"/>
<dbReference type="InterPro" id="IPR023631">
    <property type="entry name" value="Amidase_dom"/>
</dbReference>
<dbReference type="Proteomes" id="UP001223520">
    <property type="component" value="Chromosome"/>
</dbReference>